<feature type="transmembrane region" description="Helical" evidence="1">
    <location>
        <begin position="58"/>
        <end position="76"/>
    </location>
</feature>
<evidence type="ECO:0000256" key="1">
    <source>
        <dbReference type="SAM" id="Phobius"/>
    </source>
</evidence>
<keyword evidence="3" id="KW-1185">Reference proteome</keyword>
<organism evidence="2 3">
    <name type="scientific">Azomonas macrocytogenes</name>
    <name type="common">Azotobacter macrocytogenes</name>
    <dbReference type="NCBI Taxonomy" id="69962"/>
    <lineage>
        <taxon>Bacteria</taxon>
        <taxon>Pseudomonadati</taxon>
        <taxon>Pseudomonadota</taxon>
        <taxon>Gammaproteobacteria</taxon>
        <taxon>Pseudomonadales</taxon>
        <taxon>Pseudomonadaceae</taxon>
        <taxon>Azomonas</taxon>
    </lineage>
</organism>
<dbReference type="PANTHER" id="PTHR40031">
    <property type="entry name" value="HYPOTHETICAL MEMBRANE SPANNING PROTEIN"/>
    <property type="match status" value="1"/>
</dbReference>
<dbReference type="PANTHER" id="PTHR40031:SF1">
    <property type="entry name" value="MEMBRANE-BOUND METAL-DEPENDENT HYDROLASE"/>
    <property type="match status" value="1"/>
</dbReference>
<keyword evidence="1" id="KW-0812">Transmembrane</keyword>
<protein>
    <submittedName>
        <fullName evidence="2">Inner membrane protein</fullName>
    </submittedName>
</protein>
<feature type="transmembrane region" description="Helical" evidence="1">
    <location>
        <begin position="123"/>
        <end position="148"/>
    </location>
</feature>
<dbReference type="Proteomes" id="UP000549250">
    <property type="component" value="Unassembled WGS sequence"/>
</dbReference>
<feature type="transmembrane region" description="Helical" evidence="1">
    <location>
        <begin position="88"/>
        <end position="111"/>
    </location>
</feature>
<name>A0A839T6L9_AZOMA</name>
<dbReference type="AlphaFoldDB" id="A0A839T6L9"/>
<reference evidence="2 3" key="1">
    <citation type="submission" date="2020-08" db="EMBL/GenBank/DDBJ databases">
        <title>Genomic Encyclopedia of Type Strains, Phase III (KMG-III): the genomes of soil and plant-associated and newly described type strains.</title>
        <authorList>
            <person name="Whitman W."/>
        </authorList>
    </citation>
    <scope>NUCLEOTIDE SEQUENCE [LARGE SCALE GENOMIC DNA]</scope>
    <source>
        <strain evidence="2 3">CECT 4462</strain>
    </source>
</reference>
<proteinExistence type="predicted"/>
<evidence type="ECO:0000313" key="2">
    <source>
        <dbReference type="EMBL" id="MBB3104106.1"/>
    </source>
</evidence>
<dbReference type="RefSeq" id="WP_183167000.1">
    <property type="nucleotide sequence ID" value="NZ_JACHXI010000012.1"/>
</dbReference>
<dbReference type="Pfam" id="PF04307">
    <property type="entry name" value="YdjM"/>
    <property type="match status" value="1"/>
</dbReference>
<accession>A0A839T6L9</accession>
<keyword evidence="1" id="KW-1133">Transmembrane helix</keyword>
<feature type="transmembrane region" description="Helical" evidence="1">
    <location>
        <begin position="155"/>
        <end position="177"/>
    </location>
</feature>
<keyword evidence="1" id="KW-0472">Membrane</keyword>
<evidence type="ECO:0000313" key="3">
    <source>
        <dbReference type="Proteomes" id="UP000549250"/>
    </source>
</evidence>
<dbReference type="EMBL" id="JACHXI010000012">
    <property type="protein sequence ID" value="MBB3104106.1"/>
    <property type="molecule type" value="Genomic_DNA"/>
</dbReference>
<comment type="caution">
    <text evidence="2">The sequence shown here is derived from an EMBL/GenBank/DDBJ whole genome shotgun (WGS) entry which is preliminary data.</text>
</comment>
<gene>
    <name evidence="2" type="ORF">FHR87_002518</name>
</gene>
<dbReference type="InterPro" id="IPR053170">
    <property type="entry name" value="Transcription_regulator"/>
</dbReference>
<dbReference type="InterPro" id="IPR007404">
    <property type="entry name" value="YdjM-like"/>
</dbReference>
<sequence>MDSITQAALGACVQGALLGRWQGRKALLYGALLGTLPDLDVLIDYGDAVANMTLHRSFSHSLLVTSGAAAVLAWLVRRFRPHPDYSAWRLFATLWLVLVTHILLDAFTGYGTQLLWPLHRTPVAWSTLFIVDPLYTLPLLAVLVIGLIKGQRQHLYSVALMLSSLYLAFTVVGKFMVEQRVEQMLASHDLHPQAVFSTPTPFNSLLWRVVLVDGDDYHEALIGWFDNSPPQSVRLPRGTQLAAALADSPQHAQLRWFTSDLLRYDEIKGQLVVTDLRLGMTGFHPFRFPLADRHNEYWQLIPHSERLPFGHVDPLRLKLLWTRIWNQDQSLPLTEWAADLHH</sequence>